<evidence type="ECO:0000313" key="5">
    <source>
        <dbReference type="Proteomes" id="UP000254621"/>
    </source>
</evidence>
<dbReference type="RefSeq" id="WP_057746520.1">
    <property type="nucleotide sequence ID" value="NZ_DBFALF010000076.1"/>
</dbReference>
<dbReference type="STRING" id="1629.IV50_GL001208"/>
<proteinExistence type="predicted"/>
<organism evidence="2 4">
    <name type="scientific">Weissella viridescens</name>
    <name type="common">Lactobacillus viridescens</name>
    <dbReference type="NCBI Taxonomy" id="1629"/>
    <lineage>
        <taxon>Bacteria</taxon>
        <taxon>Bacillati</taxon>
        <taxon>Bacillota</taxon>
        <taxon>Bacilli</taxon>
        <taxon>Lactobacillales</taxon>
        <taxon>Lactobacillaceae</taxon>
        <taxon>Weissella</taxon>
    </lineage>
</organism>
<evidence type="ECO:0000313" key="4">
    <source>
        <dbReference type="Proteomes" id="UP000051992"/>
    </source>
</evidence>
<dbReference type="EMBL" id="JQBM01000003">
    <property type="protein sequence ID" value="KRN46223.1"/>
    <property type="molecule type" value="Genomic_DNA"/>
</dbReference>
<dbReference type="AlphaFoldDB" id="A0A0R2H028"/>
<keyword evidence="4" id="KW-1185">Reference proteome</keyword>
<dbReference type="PATRIC" id="fig|1629.5.peg.1222"/>
<evidence type="ECO:0000313" key="3">
    <source>
        <dbReference type="EMBL" id="SUP61447.1"/>
    </source>
</evidence>
<keyword evidence="1" id="KW-0472">Membrane</keyword>
<dbReference type="OrthoDB" id="2146358at2"/>
<name>A0A0R2H028_WEIVI</name>
<keyword evidence="1" id="KW-0812">Transmembrane</keyword>
<reference evidence="3 5" key="2">
    <citation type="submission" date="2018-06" db="EMBL/GenBank/DDBJ databases">
        <authorList>
            <consortium name="Pathogen Informatics"/>
            <person name="Doyle S."/>
        </authorList>
    </citation>
    <scope>NUCLEOTIDE SEQUENCE [LARGE SCALE GENOMIC DNA]</scope>
    <source>
        <strain evidence="3 5">NCTC13645</strain>
    </source>
</reference>
<dbReference type="Proteomes" id="UP000051992">
    <property type="component" value="Unassembled WGS sequence"/>
</dbReference>
<accession>A0A0R2H028</accession>
<reference evidence="2 4" key="1">
    <citation type="journal article" date="2015" name="Genome Announc.">
        <title>Expanding the biotechnology potential of lactobacilli through comparative genomics of 213 strains and associated genera.</title>
        <authorList>
            <person name="Sun Z."/>
            <person name="Harris H.M."/>
            <person name="McCann A."/>
            <person name="Guo C."/>
            <person name="Argimon S."/>
            <person name="Zhang W."/>
            <person name="Yang X."/>
            <person name="Jeffery I.B."/>
            <person name="Cooney J.C."/>
            <person name="Kagawa T.F."/>
            <person name="Liu W."/>
            <person name="Song Y."/>
            <person name="Salvetti E."/>
            <person name="Wrobel A."/>
            <person name="Rasinkangas P."/>
            <person name="Parkhill J."/>
            <person name="Rea M.C."/>
            <person name="O'Sullivan O."/>
            <person name="Ritari J."/>
            <person name="Douillard F.P."/>
            <person name="Paul Ross R."/>
            <person name="Yang R."/>
            <person name="Briner A.E."/>
            <person name="Felis G.E."/>
            <person name="de Vos W.M."/>
            <person name="Barrangou R."/>
            <person name="Klaenhammer T.R."/>
            <person name="Caufield P.W."/>
            <person name="Cui Y."/>
            <person name="Zhang H."/>
            <person name="O'Toole P.W."/>
        </authorList>
    </citation>
    <scope>NUCLEOTIDE SEQUENCE [LARGE SCALE GENOMIC DNA]</scope>
    <source>
        <strain evidence="2 4">DSM 20410</strain>
    </source>
</reference>
<evidence type="ECO:0000256" key="1">
    <source>
        <dbReference type="SAM" id="Phobius"/>
    </source>
</evidence>
<sequence length="69" mass="8097">MNFWPHDAIGWLAVIVPSLGALGWILNIYVKEPLDRLTTQFEKMKDDTDARLEDHERRIMFLEKEGRGL</sequence>
<dbReference type="Proteomes" id="UP000254621">
    <property type="component" value="Unassembled WGS sequence"/>
</dbReference>
<gene>
    <name evidence="2" type="ORF">IV50_GL001208</name>
    <name evidence="3" type="ORF">NCTC13645_02603</name>
</gene>
<protein>
    <submittedName>
        <fullName evidence="2">Uncharacterized protein</fullName>
    </submittedName>
</protein>
<keyword evidence="1" id="KW-1133">Transmembrane helix</keyword>
<feature type="transmembrane region" description="Helical" evidence="1">
    <location>
        <begin position="12"/>
        <end position="30"/>
    </location>
</feature>
<dbReference type="EMBL" id="UHIV01000007">
    <property type="protein sequence ID" value="SUP61447.1"/>
    <property type="molecule type" value="Genomic_DNA"/>
</dbReference>
<evidence type="ECO:0000313" key="2">
    <source>
        <dbReference type="EMBL" id="KRN46223.1"/>
    </source>
</evidence>